<keyword evidence="2" id="KW-0812">Transmembrane</keyword>
<reference evidence="4" key="1">
    <citation type="journal article" date="2019" name="Int. J. Syst. Evol. Microbiol.">
        <title>The Global Catalogue of Microorganisms (GCM) 10K type strain sequencing project: providing services to taxonomists for standard genome sequencing and annotation.</title>
        <authorList>
            <consortium name="The Broad Institute Genomics Platform"/>
            <consortium name="The Broad Institute Genome Sequencing Center for Infectious Disease"/>
            <person name="Wu L."/>
            <person name="Ma J."/>
        </authorList>
    </citation>
    <scope>NUCLEOTIDE SEQUENCE [LARGE SCALE GENOMIC DNA]</scope>
    <source>
        <strain evidence="4">JCM 9373</strain>
    </source>
</reference>
<keyword evidence="2" id="KW-1133">Transmembrane helix</keyword>
<name>A0ABP6P4R8_9ACTN</name>
<keyword evidence="4" id="KW-1185">Reference proteome</keyword>
<sequence>MSAPVRLDDAEDPSAASGRAGPRRSLPAVTAPAGRVLLRAAAAAVLWALLLLPLLSATW</sequence>
<feature type="transmembrane region" description="Helical" evidence="2">
    <location>
        <begin position="36"/>
        <end position="55"/>
    </location>
</feature>
<evidence type="ECO:0000313" key="3">
    <source>
        <dbReference type="EMBL" id="GAA3166462.1"/>
    </source>
</evidence>
<accession>A0ABP6P4R8</accession>
<gene>
    <name evidence="3" type="ORF">GCM10010466_66550</name>
</gene>
<proteinExistence type="predicted"/>
<comment type="caution">
    <text evidence="3">The sequence shown here is derived from an EMBL/GenBank/DDBJ whole genome shotgun (WGS) entry which is preliminary data.</text>
</comment>
<feature type="region of interest" description="Disordered" evidence="1">
    <location>
        <begin position="1"/>
        <end position="26"/>
    </location>
</feature>
<evidence type="ECO:0000313" key="4">
    <source>
        <dbReference type="Proteomes" id="UP001500320"/>
    </source>
</evidence>
<organism evidence="3 4">
    <name type="scientific">Planomonospora alba</name>
    <dbReference type="NCBI Taxonomy" id="161354"/>
    <lineage>
        <taxon>Bacteria</taxon>
        <taxon>Bacillati</taxon>
        <taxon>Actinomycetota</taxon>
        <taxon>Actinomycetes</taxon>
        <taxon>Streptosporangiales</taxon>
        <taxon>Streptosporangiaceae</taxon>
        <taxon>Planomonospora</taxon>
    </lineage>
</organism>
<dbReference type="EMBL" id="BAAAUT010000099">
    <property type="protein sequence ID" value="GAA3166462.1"/>
    <property type="molecule type" value="Genomic_DNA"/>
</dbReference>
<evidence type="ECO:0008006" key="5">
    <source>
        <dbReference type="Google" id="ProtNLM"/>
    </source>
</evidence>
<dbReference type="Proteomes" id="UP001500320">
    <property type="component" value="Unassembled WGS sequence"/>
</dbReference>
<evidence type="ECO:0000256" key="2">
    <source>
        <dbReference type="SAM" id="Phobius"/>
    </source>
</evidence>
<dbReference type="RefSeq" id="WP_344866662.1">
    <property type="nucleotide sequence ID" value="NZ_BAAAUT010000099.1"/>
</dbReference>
<protein>
    <recommendedName>
        <fullName evidence="5">ABC transporter permease</fullName>
    </recommendedName>
</protein>
<evidence type="ECO:0000256" key="1">
    <source>
        <dbReference type="SAM" id="MobiDB-lite"/>
    </source>
</evidence>
<keyword evidence="2" id="KW-0472">Membrane</keyword>